<evidence type="ECO:0000256" key="3">
    <source>
        <dbReference type="ARBA" id="ARBA00022475"/>
    </source>
</evidence>
<proteinExistence type="predicted"/>
<feature type="transmembrane region" description="Helical" evidence="9">
    <location>
        <begin position="179"/>
        <end position="198"/>
    </location>
</feature>
<feature type="domain" description="Membrane transport protein MMPL" evidence="10">
    <location>
        <begin position="67"/>
        <end position="228"/>
    </location>
</feature>
<keyword evidence="7" id="KW-0811">Translocation</keyword>
<dbReference type="Gene3D" id="1.20.1640.10">
    <property type="entry name" value="Multidrug efflux transporter AcrB transmembrane domain"/>
    <property type="match status" value="1"/>
</dbReference>
<dbReference type="InterPro" id="IPR022813">
    <property type="entry name" value="SecD/SecF_arch_bac"/>
</dbReference>
<dbReference type="PANTHER" id="PTHR30081:SF10">
    <property type="entry name" value="SSD DOMAIN-CONTAINING PROTEIN"/>
    <property type="match status" value="1"/>
</dbReference>
<feature type="transmembrane region" description="Helical" evidence="9">
    <location>
        <begin position="204"/>
        <end position="229"/>
    </location>
</feature>
<sequence>RAFKSSIVEMANTEPLTLENLPSEIRDRFTGKNNKFFKITVYPEKNIWEEASFMYSFIDEVSALSENTTGLPFIFVEFMDIMSQEGKKATYLAIIAIFLVLLIDFSSFKYALLSMAPMTLGVVWMIGVMELSGLQFTIMTLLVIPLIISLGIDNGVHILKRWQIENNLENVYRSTGKPIILMWLSFMLGSVSLWYNTLRGLSSMGISLFIGVVTCCLATIFIVPIILGLRYKE</sequence>
<reference evidence="11" key="1">
    <citation type="submission" date="2018-05" db="EMBL/GenBank/DDBJ databases">
        <authorList>
            <person name="Lanie J.A."/>
            <person name="Ng W.-L."/>
            <person name="Kazmierczak K.M."/>
            <person name="Andrzejewski T.M."/>
            <person name="Davidsen T.M."/>
            <person name="Wayne K.J."/>
            <person name="Tettelin H."/>
            <person name="Glass J.I."/>
            <person name="Rusch D."/>
            <person name="Podicherti R."/>
            <person name="Tsui H.-C.T."/>
            <person name="Winkler M.E."/>
        </authorList>
    </citation>
    <scope>NUCLEOTIDE SEQUENCE</scope>
</reference>
<evidence type="ECO:0000256" key="6">
    <source>
        <dbReference type="ARBA" id="ARBA00022989"/>
    </source>
</evidence>
<evidence type="ECO:0000256" key="7">
    <source>
        <dbReference type="ARBA" id="ARBA00023010"/>
    </source>
</evidence>
<evidence type="ECO:0000313" key="11">
    <source>
        <dbReference type="EMBL" id="SVE43622.1"/>
    </source>
</evidence>
<keyword evidence="5" id="KW-0653">Protein transport</keyword>
<protein>
    <recommendedName>
        <fullName evidence="10">Membrane transport protein MMPL domain-containing protein</fullName>
    </recommendedName>
</protein>
<dbReference type="Pfam" id="PF03176">
    <property type="entry name" value="MMPL"/>
    <property type="match status" value="1"/>
</dbReference>
<organism evidence="11">
    <name type="scientific">marine metagenome</name>
    <dbReference type="NCBI Taxonomy" id="408172"/>
    <lineage>
        <taxon>unclassified sequences</taxon>
        <taxon>metagenomes</taxon>
        <taxon>ecological metagenomes</taxon>
    </lineage>
</organism>
<feature type="transmembrane region" description="Helical" evidence="9">
    <location>
        <begin position="89"/>
        <end position="112"/>
    </location>
</feature>
<evidence type="ECO:0000256" key="9">
    <source>
        <dbReference type="SAM" id="Phobius"/>
    </source>
</evidence>
<feature type="non-terminal residue" evidence="11">
    <location>
        <position position="1"/>
    </location>
</feature>
<dbReference type="InterPro" id="IPR004869">
    <property type="entry name" value="MMPL_dom"/>
</dbReference>
<evidence type="ECO:0000256" key="2">
    <source>
        <dbReference type="ARBA" id="ARBA00022448"/>
    </source>
</evidence>
<keyword evidence="3" id="KW-1003">Cell membrane</keyword>
<dbReference type="PANTHER" id="PTHR30081">
    <property type="entry name" value="PROTEIN-EXPORT MEMBRANE PROTEIN SEC"/>
    <property type="match status" value="1"/>
</dbReference>
<dbReference type="GO" id="GO:0005886">
    <property type="term" value="C:plasma membrane"/>
    <property type="evidence" value="ECO:0007669"/>
    <property type="project" value="TreeGrafter"/>
</dbReference>
<evidence type="ECO:0000256" key="5">
    <source>
        <dbReference type="ARBA" id="ARBA00022927"/>
    </source>
</evidence>
<evidence type="ECO:0000256" key="8">
    <source>
        <dbReference type="ARBA" id="ARBA00023136"/>
    </source>
</evidence>
<keyword evidence="4 9" id="KW-0812">Transmembrane</keyword>
<comment type="subcellular location">
    <subcellularLocation>
        <location evidence="1">Membrane</location>
        <topology evidence="1">Multi-pass membrane protein</topology>
    </subcellularLocation>
</comment>
<feature type="transmembrane region" description="Helical" evidence="9">
    <location>
        <begin position="132"/>
        <end position="152"/>
    </location>
</feature>
<evidence type="ECO:0000256" key="1">
    <source>
        <dbReference type="ARBA" id="ARBA00004141"/>
    </source>
</evidence>
<dbReference type="EMBL" id="UINC01217153">
    <property type="protein sequence ID" value="SVE43622.1"/>
    <property type="molecule type" value="Genomic_DNA"/>
</dbReference>
<evidence type="ECO:0000259" key="10">
    <source>
        <dbReference type="Pfam" id="PF03176"/>
    </source>
</evidence>
<dbReference type="SUPFAM" id="SSF82866">
    <property type="entry name" value="Multidrug efflux transporter AcrB transmembrane domain"/>
    <property type="match status" value="1"/>
</dbReference>
<dbReference type="GO" id="GO:0015031">
    <property type="term" value="P:protein transport"/>
    <property type="evidence" value="ECO:0007669"/>
    <property type="project" value="UniProtKB-KW"/>
</dbReference>
<keyword evidence="8 9" id="KW-0472">Membrane</keyword>
<name>A0A383DGK9_9ZZZZ</name>
<gene>
    <name evidence="11" type="ORF">METZ01_LOCUS496476</name>
</gene>
<keyword evidence="2" id="KW-0813">Transport</keyword>
<accession>A0A383DGK9</accession>
<evidence type="ECO:0000256" key="4">
    <source>
        <dbReference type="ARBA" id="ARBA00022692"/>
    </source>
</evidence>
<dbReference type="AlphaFoldDB" id="A0A383DGK9"/>
<keyword evidence="6 9" id="KW-1133">Transmembrane helix</keyword>